<proteinExistence type="predicted"/>
<name>A0A6J5L8X5_9CAUD</name>
<dbReference type="EMBL" id="LR796234">
    <property type="protein sequence ID" value="CAB4129487.1"/>
    <property type="molecule type" value="Genomic_DNA"/>
</dbReference>
<accession>A0A6J5L8X5</accession>
<sequence length="218" mass="21638">MSSIVLAGDTSGTVTLQAPAVAGSAVITLPTTSGTTMVLSSAVSAVGQIPFSTDGSTLTPTAKIVSGTAVATTSGTTVDFTGIPSWAKRITIMFGGVSTTGTSPLLVQLGISTGPEITGYVGTSAQYANGNTTSVGSTVASGFSMVQTSAADVVYGSMVLTNISGNTWVCSANINNTATVMCTITGQKALAAVLDRVRITTVGGTATFDAGSINILYE</sequence>
<reference evidence="1" key="1">
    <citation type="submission" date="2020-04" db="EMBL/GenBank/DDBJ databases">
        <authorList>
            <person name="Chiriac C."/>
            <person name="Salcher M."/>
            <person name="Ghai R."/>
            <person name="Kavagutti S V."/>
        </authorList>
    </citation>
    <scope>NUCLEOTIDE SEQUENCE</scope>
</reference>
<evidence type="ECO:0000313" key="1">
    <source>
        <dbReference type="EMBL" id="CAB4129487.1"/>
    </source>
</evidence>
<gene>
    <name evidence="1" type="ORF">UFOVP118_72</name>
</gene>
<protein>
    <submittedName>
        <fullName evidence="1">Uncharacterized protein</fullName>
    </submittedName>
</protein>
<organism evidence="1">
    <name type="scientific">uncultured Caudovirales phage</name>
    <dbReference type="NCBI Taxonomy" id="2100421"/>
    <lineage>
        <taxon>Viruses</taxon>
        <taxon>Duplodnaviria</taxon>
        <taxon>Heunggongvirae</taxon>
        <taxon>Uroviricota</taxon>
        <taxon>Caudoviricetes</taxon>
        <taxon>Peduoviridae</taxon>
        <taxon>Maltschvirus</taxon>
        <taxon>Maltschvirus maltsch</taxon>
    </lineage>
</organism>